<evidence type="ECO:0000256" key="1">
    <source>
        <dbReference type="PIRSR" id="PIRSR016184-1"/>
    </source>
</evidence>
<dbReference type="AlphaFoldDB" id="A0A9P7YEZ6"/>
<dbReference type="NCBIfam" id="TIGR00654">
    <property type="entry name" value="PhzF_family"/>
    <property type="match status" value="1"/>
</dbReference>
<dbReference type="GO" id="GO:0005737">
    <property type="term" value="C:cytoplasm"/>
    <property type="evidence" value="ECO:0007669"/>
    <property type="project" value="TreeGrafter"/>
</dbReference>
<dbReference type="SUPFAM" id="SSF54506">
    <property type="entry name" value="Diaminopimelate epimerase-like"/>
    <property type="match status" value="1"/>
</dbReference>
<gene>
    <name evidence="2" type="ORF">BJ875DRAFT_467683</name>
</gene>
<evidence type="ECO:0000313" key="3">
    <source>
        <dbReference type="Proteomes" id="UP000824998"/>
    </source>
</evidence>
<sequence length="301" mass="33066">MKLDFTTLDVFTAERYQGNPLSIIRVPANLKSSLSQEQKQIIAKEFNLSEIVFLHLPTDPNSVERNIDIFTSYAEVPFAGHPAVGTSFFLLNPPEAGRTIGDENVRTLITKAGPISITPNGEGVKAIIPQNFHRHTKSYTSPLIPGVENPICSIVKGMSFIYVELPDLAMLAKVTAQDGNLESNPYTGCNDLDEGWREGLVGTMYFVDQGLDANGERKYRTRMIASREDPGTGSASSGLGCYLALRNWGHGRRTEKFRFTQGVEMGRRNEIAVEVEVEEGVVKEVLLGGEAVVVMEGSLEI</sequence>
<proteinExistence type="predicted"/>
<dbReference type="PANTHER" id="PTHR13774:SF32">
    <property type="entry name" value="ANTISENSE-ENHANCING SEQUENCE 1"/>
    <property type="match status" value="1"/>
</dbReference>
<feature type="active site" evidence="1">
    <location>
        <position position="50"/>
    </location>
</feature>
<dbReference type="Pfam" id="PF02567">
    <property type="entry name" value="PhzC-PhzF"/>
    <property type="match status" value="2"/>
</dbReference>
<comment type="caution">
    <text evidence="2">The sequence shown here is derived from an EMBL/GenBank/DDBJ whole genome shotgun (WGS) entry which is preliminary data.</text>
</comment>
<dbReference type="GO" id="GO:0016853">
    <property type="term" value="F:isomerase activity"/>
    <property type="evidence" value="ECO:0007669"/>
    <property type="project" value="TreeGrafter"/>
</dbReference>
<dbReference type="PANTHER" id="PTHR13774">
    <property type="entry name" value="PHENAZINE BIOSYNTHESIS PROTEIN"/>
    <property type="match status" value="1"/>
</dbReference>
<reference evidence="2" key="1">
    <citation type="journal article" date="2021" name="IMA Fungus">
        <title>Genomic characterization of three marine fungi, including Emericellopsis atlantica sp. nov. with signatures of a generalist lifestyle and marine biomass degradation.</title>
        <authorList>
            <person name="Hagestad O.C."/>
            <person name="Hou L."/>
            <person name="Andersen J.H."/>
            <person name="Hansen E.H."/>
            <person name="Altermark B."/>
            <person name="Li C."/>
            <person name="Kuhnert E."/>
            <person name="Cox R.J."/>
            <person name="Crous P.W."/>
            <person name="Spatafora J.W."/>
            <person name="Lail K."/>
            <person name="Amirebrahimi M."/>
            <person name="Lipzen A."/>
            <person name="Pangilinan J."/>
            <person name="Andreopoulos W."/>
            <person name="Hayes R.D."/>
            <person name="Ng V."/>
            <person name="Grigoriev I.V."/>
            <person name="Jackson S.A."/>
            <person name="Sutton T.D.S."/>
            <person name="Dobson A.D.W."/>
            <person name="Rama T."/>
        </authorList>
    </citation>
    <scope>NUCLEOTIDE SEQUENCE</scope>
    <source>
        <strain evidence="2">TRa018bII</strain>
    </source>
</reference>
<organism evidence="2 3">
    <name type="scientific">Amylocarpus encephaloides</name>
    <dbReference type="NCBI Taxonomy" id="45428"/>
    <lineage>
        <taxon>Eukaryota</taxon>
        <taxon>Fungi</taxon>
        <taxon>Dikarya</taxon>
        <taxon>Ascomycota</taxon>
        <taxon>Pezizomycotina</taxon>
        <taxon>Leotiomycetes</taxon>
        <taxon>Helotiales</taxon>
        <taxon>Helotiales incertae sedis</taxon>
        <taxon>Amylocarpus</taxon>
    </lineage>
</organism>
<dbReference type="EMBL" id="MU251563">
    <property type="protein sequence ID" value="KAG9232151.1"/>
    <property type="molecule type" value="Genomic_DNA"/>
</dbReference>
<dbReference type="Proteomes" id="UP000824998">
    <property type="component" value="Unassembled WGS sequence"/>
</dbReference>
<accession>A0A9P7YEZ6</accession>
<dbReference type="InterPro" id="IPR003719">
    <property type="entry name" value="Phenazine_PhzF-like"/>
</dbReference>
<evidence type="ECO:0000313" key="2">
    <source>
        <dbReference type="EMBL" id="KAG9232151.1"/>
    </source>
</evidence>
<keyword evidence="3" id="KW-1185">Reference proteome</keyword>
<dbReference type="Gene3D" id="3.10.310.10">
    <property type="entry name" value="Diaminopimelate Epimerase, Chain A, domain 1"/>
    <property type="match status" value="2"/>
</dbReference>
<name>A0A9P7YEZ6_9HELO</name>
<protein>
    <submittedName>
        <fullName evidence="2">Phenazine biosynthesis protein-like protein phzf family</fullName>
    </submittedName>
</protein>
<dbReference type="PIRSF" id="PIRSF016184">
    <property type="entry name" value="PhzC_PhzF"/>
    <property type="match status" value="1"/>
</dbReference>
<dbReference type="OrthoDB" id="75169at2759"/>